<dbReference type="Proteomes" id="UP001352263">
    <property type="component" value="Unassembled WGS sequence"/>
</dbReference>
<comment type="caution">
    <text evidence="2">The sequence shown here is derived from an EMBL/GenBank/DDBJ whole genome shotgun (WGS) entry which is preliminary data.</text>
</comment>
<feature type="region of interest" description="Disordered" evidence="1">
    <location>
        <begin position="69"/>
        <end position="100"/>
    </location>
</feature>
<dbReference type="EMBL" id="JAWIIV010000001">
    <property type="protein sequence ID" value="MEC4717904.1"/>
    <property type="molecule type" value="Genomic_DNA"/>
</dbReference>
<name>A0ABU6J2R5_9BURK</name>
<evidence type="ECO:0000313" key="3">
    <source>
        <dbReference type="Proteomes" id="UP001352263"/>
    </source>
</evidence>
<proteinExistence type="predicted"/>
<keyword evidence="3" id="KW-1185">Reference proteome</keyword>
<evidence type="ECO:0000313" key="2">
    <source>
        <dbReference type="EMBL" id="MEC4717904.1"/>
    </source>
</evidence>
<organism evidence="2 3">
    <name type="scientific">Noviherbaspirillum album</name>
    <dbReference type="NCBI Taxonomy" id="3080276"/>
    <lineage>
        <taxon>Bacteria</taxon>
        <taxon>Pseudomonadati</taxon>
        <taxon>Pseudomonadota</taxon>
        <taxon>Betaproteobacteria</taxon>
        <taxon>Burkholderiales</taxon>
        <taxon>Oxalobacteraceae</taxon>
        <taxon>Noviherbaspirillum</taxon>
    </lineage>
</organism>
<evidence type="ECO:0000256" key="1">
    <source>
        <dbReference type="SAM" id="MobiDB-lite"/>
    </source>
</evidence>
<accession>A0ABU6J2R5</accession>
<gene>
    <name evidence="2" type="ORF">RY831_01960</name>
</gene>
<sequence>MKALHGILSWPLRKIPSQGSGYSGKLSYLLQWDRRFSFAEGIFPKSVSLLQVQLAFKLQRSCSTIAGAIFGGRHPTSPNPDESRRIRMRRDRQKSDGYST</sequence>
<dbReference type="RefSeq" id="WP_326504649.1">
    <property type="nucleotide sequence ID" value="NZ_JAWIIV010000001.1"/>
</dbReference>
<protein>
    <submittedName>
        <fullName evidence="2">Uncharacterized protein</fullName>
    </submittedName>
</protein>
<reference evidence="2 3" key="1">
    <citation type="submission" date="2023-10" db="EMBL/GenBank/DDBJ databases">
        <title>Noviherbaspirillum sp. CPCC 100848 genome assembly.</title>
        <authorList>
            <person name="Li X.Y."/>
            <person name="Fang X.M."/>
        </authorList>
    </citation>
    <scope>NUCLEOTIDE SEQUENCE [LARGE SCALE GENOMIC DNA]</scope>
    <source>
        <strain evidence="2 3">CPCC 100848</strain>
    </source>
</reference>